<keyword evidence="2" id="KW-0540">Nuclease</keyword>
<dbReference type="PANTHER" id="PTHR30636">
    <property type="entry name" value="UPF0701 PROTEIN YICC"/>
    <property type="match status" value="1"/>
</dbReference>
<evidence type="ECO:0008006" key="10">
    <source>
        <dbReference type="Google" id="ProtNLM"/>
    </source>
</evidence>
<name>A0A7U4TI92_DESA2</name>
<comment type="cofactor">
    <cofactor evidence="1">
        <name>a divalent metal cation</name>
        <dbReference type="ChEBI" id="CHEBI:60240"/>
    </cofactor>
</comment>
<dbReference type="KEGG" id="daw:HS1_001962"/>
<keyword evidence="3" id="KW-0255">Endonuclease</keyword>
<evidence type="ECO:0000256" key="4">
    <source>
        <dbReference type="ARBA" id="ARBA00022801"/>
    </source>
</evidence>
<feature type="domain" description="Endoribonuclease YicC-like N-terminal" evidence="6">
    <location>
        <begin position="1"/>
        <end position="156"/>
    </location>
</feature>
<evidence type="ECO:0000256" key="5">
    <source>
        <dbReference type="ARBA" id="ARBA00035648"/>
    </source>
</evidence>
<keyword evidence="4" id="KW-0378">Hydrolase</keyword>
<feature type="domain" description="Endoribonuclease YicC-like C-terminal" evidence="7">
    <location>
        <begin position="173"/>
        <end position="290"/>
    </location>
</feature>
<dbReference type="OrthoDB" id="9771229at2"/>
<evidence type="ECO:0000259" key="6">
    <source>
        <dbReference type="Pfam" id="PF03755"/>
    </source>
</evidence>
<dbReference type="InterPro" id="IPR005229">
    <property type="entry name" value="YicC/YloC-like"/>
</dbReference>
<dbReference type="AlphaFoldDB" id="A0A7U4TI92"/>
<protein>
    <recommendedName>
        <fullName evidence="10">YicC family protein</fullName>
    </recommendedName>
</protein>
<evidence type="ECO:0000259" key="7">
    <source>
        <dbReference type="Pfam" id="PF08340"/>
    </source>
</evidence>
<evidence type="ECO:0000313" key="9">
    <source>
        <dbReference type="Proteomes" id="UP000070560"/>
    </source>
</evidence>
<proteinExistence type="inferred from homology"/>
<accession>A0A7U4TI92</accession>
<dbReference type="InterPro" id="IPR013527">
    <property type="entry name" value="YicC-like_N"/>
</dbReference>
<sequence length="290" mass="34043">MRSMTAYARSELDWNNLHFNVEMRTLNHRYCDIFLKLPQKLLSLEEDIKQLIGKFITRGRVECTLKISGNMVGLPVLSVNWEAARAYYSLLKDLKTGLGLNGDITLDMFLGVKDIFTTEEEKNNIEEFWPPLKQVIEEALNEIKTMRQQEGEKLKKDIENRIQYIATILNKIKGHIPEILQNYAQRLKQRVKELTGIEIDQDRLVQEVVLFAERSDITEEIVRLETHLQKFKEWLEKDEPVGRKLDFLLQEMHREANTMGVKANNTFVSQEVVEIKTELEKIRQQIQNIE</sequence>
<dbReference type="NCBIfam" id="TIGR00255">
    <property type="entry name" value="YicC/YloC family endoribonuclease"/>
    <property type="match status" value="1"/>
</dbReference>
<evidence type="ECO:0000313" key="8">
    <source>
        <dbReference type="EMBL" id="AMM41754.1"/>
    </source>
</evidence>
<evidence type="ECO:0000256" key="3">
    <source>
        <dbReference type="ARBA" id="ARBA00022759"/>
    </source>
</evidence>
<organism evidence="8 9">
    <name type="scientific">Desulfofervidus auxilii</name>
    <dbReference type="NCBI Taxonomy" id="1621989"/>
    <lineage>
        <taxon>Bacteria</taxon>
        <taxon>Pseudomonadati</taxon>
        <taxon>Thermodesulfobacteriota</taxon>
        <taxon>Candidatus Desulfofervidia</taxon>
        <taxon>Candidatus Desulfofervidales</taxon>
        <taxon>Candidatus Desulfofervidaceae</taxon>
        <taxon>Candidatus Desulfofervidus</taxon>
    </lineage>
</organism>
<dbReference type="RefSeq" id="WP_066064722.1">
    <property type="nucleotide sequence ID" value="NZ_CP013015.1"/>
</dbReference>
<dbReference type="GO" id="GO:0016787">
    <property type="term" value="F:hydrolase activity"/>
    <property type="evidence" value="ECO:0007669"/>
    <property type="project" value="UniProtKB-KW"/>
</dbReference>
<dbReference type="GO" id="GO:0004521">
    <property type="term" value="F:RNA endonuclease activity"/>
    <property type="evidence" value="ECO:0007669"/>
    <property type="project" value="InterPro"/>
</dbReference>
<dbReference type="InterPro" id="IPR013551">
    <property type="entry name" value="YicC-like_C"/>
</dbReference>
<evidence type="ECO:0000256" key="1">
    <source>
        <dbReference type="ARBA" id="ARBA00001968"/>
    </source>
</evidence>
<keyword evidence="9" id="KW-1185">Reference proteome</keyword>
<dbReference type="EMBL" id="CP013015">
    <property type="protein sequence ID" value="AMM41754.1"/>
    <property type="molecule type" value="Genomic_DNA"/>
</dbReference>
<dbReference type="PANTHER" id="PTHR30636:SF3">
    <property type="entry name" value="UPF0701 PROTEIN YICC"/>
    <property type="match status" value="1"/>
</dbReference>
<comment type="similarity">
    <text evidence="5">Belongs to the YicC/YloC family.</text>
</comment>
<evidence type="ECO:0000256" key="2">
    <source>
        <dbReference type="ARBA" id="ARBA00022722"/>
    </source>
</evidence>
<dbReference type="Pfam" id="PF08340">
    <property type="entry name" value="YicC-like_C"/>
    <property type="match status" value="1"/>
</dbReference>
<dbReference type="Pfam" id="PF03755">
    <property type="entry name" value="YicC-like_N"/>
    <property type="match status" value="1"/>
</dbReference>
<reference evidence="8 9" key="1">
    <citation type="submission" date="2015-10" db="EMBL/GenBank/DDBJ databases">
        <title>Candidatus Desulfofervidus auxilii, a hydrogenotrophic sulfate-reducing bacterium involved in the thermophilic anaerobic oxidation of methane.</title>
        <authorList>
            <person name="Krukenberg V."/>
            <person name="Richter M."/>
            <person name="Wegener G."/>
        </authorList>
    </citation>
    <scope>NUCLEOTIDE SEQUENCE [LARGE SCALE GENOMIC DNA]</scope>
    <source>
        <strain evidence="8 9">HS1</strain>
    </source>
</reference>
<gene>
    <name evidence="8" type="ORF">HS1_001962</name>
</gene>
<dbReference type="Proteomes" id="UP000070560">
    <property type="component" value="Chromosome"/>
</dbReference>